<reference evidence="3 4" key="1">
    <citation type="submission" date="2016-10" db="EMBL/GenBank/DDBJ databases">
        <authorList>
            <person name="de Groot N.N."/>
        </authorList>
    </citation>
    <scope>NUCLEOTIDE SEQUENCE [LARGE SCALE GENOMIC DNA]</scope>
    <source>
        <strain evidence="3 4">CGMCC 1.6291</strain>
    </source>
</reference>
<evidence type="ECO:0000259" key="2">
    <source>
        <dbReference type="PROSITE" id="PS50943"/>
    </source>
</evidence>
<keyword evidence="4" id="KW-1185">Reference proteome</keyword>
<dbReference type="Gene3D" id="1.10.10.2910">
    <property type="match status" value="1"/>
</dbReference>
<dbReference type="Proteomes" id="UP000199657">
    <property type="component" value="Unassembled WGS sequence"/>
</dbReference>
<protein>
    <submittedName>
        <fullName evidence="3">Zn-dependent peptidase ImmA, M78 family</fullName>
    </submittedName>
</protein>
<dbReference type="PROSITE" id="PS50943">
    <property type="entry name" value="HTH_CROC1"/>
    <property type="match status" value="1"/>
</dbReference>
<dbReference type="PANTHER" id="PTHR43236">
    <property type="entry name" value="ANTITOXIN HIGA1"/>
    <property type="match status" value="1"/>
</dbReference>
<dbReference type="CDD" id="cd00093">
    <property type="entry name" value="HTH_XRE"/>
    <property type="match status" value="1"/>
</dbReference>
<dbReference type="InterPro" id="IPR052345">
    <property type="entry name" value="Rad_response_metalloprotease"/>
</dbReference>
<dbReference type="OrthoDB" id="9794834at2"/>
<evidence type="ECO:0000256" key="1">
    <source>
        <dbReference type="ARBA" id="ARBA00007227"/>
    </source>
</evidence>
<sequence length="359" mass="39942">MIGIRITRARKAAGLSLRALAEQTGVSHTTLNKFEHGTLTPSSEQLIKLSRALGVRTEYLLRPERAEVELEEVEYRKHTKTPKKVLDRITADVLDQAERWMELLDLYPEFPIKQFAVPASVPKVITDYEQLEEVAEAVRREWGLGENPIPDLIDTLEGEGLLVILATVPDRTRFDGLAGKVGGQQVIVVSKSIPGDRQRLTLAHELGHRLLAGRLAADLNEETACNRLAGAFLLPRRAVHEHLGSHRTALEWRELYLLKHEFGISMAAGLFRAAQAGVISEALKKRLFAELYKRGWGKVEPGTPVKPEHSVLFEQLVYRALAEDFIGQSKAAELLGMSASQFQQNRSLTETGTDAAAHQ</sequence>
<dbReference type="Gene3D" id="1.10.260.40">
    <property type="entry name" value="lambda repressor-like DNA-binding domains"/>
    <property type="match status" value="1"/>
</dbReference>
<feature type="domain" description="HTH cro/C1-type" evidence="2">
    <location>
        <begin position="6"/>
        <end position="60"/>
    </location>
</feature>
<dbReference type="STRING" id="406100.SAMN04488052_103313"/>
<dbReference type="GO" id="GO:0003677">
    <property type="term" value="F:DNA binding"/>
    <property type="evidence" value="ECO:0007669"/>
    <property type="project" value="InterPro"/>
</dbReference>
<dbReference type="InterPro" id="IPR010359">
    <property type="entry name" value="IrrE_HExxH"/>
</dbReference>
<dbReference type="PANTHER" id="PTHR43236:SF1">
    <property type="entry name" value="BLL7220 PROTEIN"/>
    <property type="match status" value="1"/>
</dbReference>
<proteinExistence type="inferred from homology"/>
<evidence type="ECO:0000313" key="4">
    <source>
        <dbReference type="Proteomes" id="UP000199657"/>
    </source>
</evidence>
<dbReference type="SMART" id="SM00530">
    <property type="entry name" value="HTH_XRE"/>
    <property type="match status" value="1"/>
</dbReference>
<dbReference type="RefSeq" id="WP_091642745.1">
    <property type="nucleotide sequence ID" value="NZ_FOEG01000003.1"/>
</dbReference>
<name>A0A1H8SZ81_9GAMM</name>
<dbReference type="InterPro" id="IPR001387">
    <property type="entry name" value="Cro/C1-type_HTH"/>
</dbReference>
<dbReference type="AlphaFoldDB" id="A0A1H8SZ81"/>
<dbReference type="Pfam" id="PF01381">
    <property type="entry name" value="HTH_3"/>
    <property type="match status" value="1"/>
</dbReference>
<dbReference type="InterPro" id="IPR010982">
    <property type="entry name" value="Lambda_DNA-bd_dom_sf"/>
</dbReference>
<dbReference type="SUPFAM" id="SSF47413">
    <property type="entry name" value="lambda repressor-like DNA-binding domains"/>
    <property type="match status" value="1"/>
</dbReference>
<comment type="similarity">
    <text evidence="1">Belongs to the short-chain fatty acyl-CoA assimilation regulator (ScfR) family.</text>
</comment>
<dbReference type="Pfam" id="PF06114">
    <property type="entry name" value="Peptidase_M78"/>
    <property type="match status" value="1"/>
</dbReference>
<dbReference type="EMBL" id="FOEG01000003">
    <property type="protein sequence ID" value="SEO84189.1"/>
    <property type="molecule type" value="Genomic_DNA"/>
</dbReference>
<organism evidence="3 4">
    <name type="scientific">Aquisalimonas asiatica</name>
    <dbReference type="NCBI Taxonomy" id="406100"/>
    <lineage>
        <taxon>Bacteria</taxon>
        <taxon>Pseudomonadati</taxon>
        <taxon>Pseudomonadota</taxon>
        <taxon>Gammaproteobacteria</taxon>
        <taxon>Chromatiales</taxon>
        <taxon>Ectothiorhodospiraceae</taxon>
        <taxon>Aquisalimonas</taxon>
    </lineage>
</organism>
<evidence type="ECO:0000313" key="3">
    <source>
        <dbReference type="EMBL" id="SEO84189.1"/>
    </source>
</evidence>
<accession>A0A1H8SZ81</accession>
<gene>
    <name evidence="3" type="ORF">SAMN04488052_103313</name>
</gene>